<dbReference type="Gene3D" id="3.30.920.30">
    <property type="entry name" value="Hypothetical protein"/>
    <property type="match status" value="1"/>
</dbReference>
<keyword evidence="9" id="KW-1185">Reference proteome</keyword>
<protein>
    <recommendedName>
        <fullName evidence="10">YcfA family protein</fullName>
    </recommendedName>
</protein>
<dbReference type="SUPFAM" id="SSF54786">
    <property type="entry name" value="YcfA/nrd intein domain"/>
    <property type="match status" value="1"/>
</dbReference>
<keyword evidence="4" id="KW-0255">Endonuclease</keyword>
<dbReference type="Pfam" id="PF07927">
    <property type="entry name" value="HicA_toxin"/>
    <property type="match status" value="1"/>
</dbReference>
<reference evidence="8 9" key="1">
    <citation type="journal article" date="2012" name="J. Bacteriol.">
        <title>Genome Sequence of Oceanibaculum indicum Type Strain P24.</title>
        <authorList>
            <person name="Lai Q."/>
            <person name="Shao Z."/>
        </authorList>
    </citation>
    <scope>NUCLEOTIDE SEQUENCE [LARGE SCALE GENOMIC DNA]</scope>
    <source>
        <strain evidence="8 9">P24</strain>
    </source>
</reference>
<comment type="caution">
    <text evidence="8">The sequence shown here is derived from an EMBL/GenBank/DDBJ whole genome shotgun (WGS) entry which is preliminary data.</text>
</comment>
<evidence type="ECO:0000256" key="7">
    <source>
        <dbReference type="ARBA" id="ARBA00023016"/>
    </source>
</evidence>
<evidence type="ECO:0000256" key="6">
    <source>
        <dbReference type="ARBA" id="ARBA00022884"/>
    </source>
</evidence>
<evidence type="ECO:0000313" key="9">
    <source>
        <dbReference type="Proteomes" id="UP000006746"/>
    </source>
</evidence>
<dbReference type="STRING" id="1207063.P24_08911"/>
<comment type="similarity">
    <text evidence="1">Belongs to the HicA mRNA interferase family.</text>
</comment>
<keyword evidence="7" id="KW-0346">Stress response</keyword>
<dbReference type="EMBL" id="AMRL01000009">
    <property type="protein sequence ID" value="EKE76021.1"/>
    <property type="molecule type" value="Genomic_DNA"/>
</dbReference>
<dbReference type="Proteomes" id="UP000006746">
    <property type="component" value="Unassembled WGS sequence"/>
</dbReference>
<evidence type="ECO:0000256" key="4">
    <source>
        <dbReference type="ARBA" id="ARBA00022759"/>
    </source>
</evidence>
<evidence type="ECO:0000256" key="5">
    <source>
        <dbReference type="ARBA" id="ARBA00022801"/>
    </source>
</evidence>
<evidence type="ECO:0008006" key="10">
    <source>
        <dbReference type="Google" id="ProtNLM"/>
    </source>
</evidence>
<dbReference type="InterPro" id="IPR012933">
    <property type="entry name" value="HicA_mRNA_interferase"/>
</dbReference>
<name>K2IZM5_9PROT</name>
<proteinExistence type="inferred from homology"/>
<dbReference type="RefSeq" id="WP_008944389.1">
    <property type="nucleotide sequence ID" value="NZ_AMRL01000009.1"/>
</dbReference>
<dbReference type="eggNOG" id="ENOG502ZD00">
    <property type="taxonomic scope" value="Bacteria"/>
</dbReference>
<organism evidence="8 9">
    <name type="scientific">Oceanibaculum indicum P24</name>
    <dbReference type="NCBI Taxonomy" id="1207063"/>
    <lineage>
        <taxon>Bacteria</taxon>
        <taxon>Pseudomonadati</taxon>
        <taxon>Pseudomonadota</taxon>
        <taxon>Alphaproteobacteria</taxon>
        <taxon>Rhodospirillales</taxon>
        <taxon>Oceanibaculaceae</taxon>
        <taxon>Oceanibaculum</taxon>
    </lineage>
</organism>
<keyword evidence="3" id="KW-0540">Nuclease</keyword>
<dbReference type="GO" id="GO:0004519">
    <property type="term" value="F:endonuclease activity"/>
    <property type="evidence" value="ECO:0007669"/>
    <property type="project" value="UniProtKB-KW"/>
</dbReference>
<keyword evidence="6" id="KW-0694">RNA-binding</keyword>
<evidence type="ECO:0000256" key="2">
    <source>
        <dbReference type="ARBA" id="ARBA00022649"/>
    </source>
</evidence>
<keyword evidence="5" id="KW-0378">Hydrolase</keyword>
<dbReference type="InterPro" id="IPR038570">
    <property type="entry name" value="HicA_sf"/>
</dbReference>
<evidence type="ECO:0000313" key="8">
    <source>
        <dbReference type="EMBL" id="EKE76021.1"/>
    </source>
</evidence>
<dbReference type="GO" id="GO:0003729">
    <property type="term" value="F:mRNA binding"/>
    <property type="evidence" value="ECO:0007669"/>
    <property type="project" value="InterPro"/>
</dbReference>
<gene>
    <name evidence="8" type="ORF">P24_08911</name>
</gene>
<accession>K2IZM5</accession>
<keyword evidence="2" id="KW-1277">Toxin-antitoxin system</keyword>
<dbReference type="AlphaFoldDB" id="K2IZM5"/>
<evidence type="ECO:0000256" key="1">
    <source>
        <dbReference type="ARBA" id="ARBA00006620"/>
    </source>
</evidence>
<dbReference type="GO" id="GO:0016787">
    <property type="term" value="F:hydrolase activity"/>
    <property type="evidence" value="ECO:0007669"/>
    <property type="project" value="UniProtKB-KW"/>
</dbReference>
<evidence type="ECO:0000256" key="3">
    <source>
        <dbReference type="ARBA" id="ARBA00022722"/>
    </source>
</evidence>
<sequence>MNFRDFLRILETHGFELARQRGSHRTYRGVVNGETKIVVVACTREGDEIKPGTLGSMIRQSGLPKSLFR</sequence>